<dbReference type="AlphaFoldDB" id="A0A319DN47"/>
<keyword evidence="2 6" id="KW-0560">Oxidoreductase</keyword>
<gene>
    <name evidence="9" type="ORF">BO71DRAFT_18503</name>
</gene>
<dbReference type="PROSITE" id="PS00687">
    <property type="entry name" value="ALDEHYDE_DEHYDR_GLU"/>
    <property type="match status" value="1"/>
</dbReference>
<evidence type="ECO:0000256" key="5">
    <source>
        <dbReference type="PROSITE-ProRule" id="PRU10007"/>
    </source>
</evidence>
<dbReference type="STRING" id="1448320.A0A319DN47"/>
<reference evidence="9 10" key="1">
    <citation type="submission" date="2018-02" db="EMBL/GenBank/DDBJ databases">
        <title>The genomes of Aspergillus section Nigri reveals drivers in fungal speciation.</title>
        <authorList>
            <consortium name="DOE Joint Genome Institute"/>
            <person name="Vesth T.C."/>
            <person name="Nybo J."/>
            <person name="Theobald S."/>
            <person name="Brandl J."/>
            <person name="Frisvad J.C."/>
            <person name="Nielsen K.F."/>
            <person name="Lyhne E.K."/>
            <person name="Kogle M.E."/>
            <person name="Kuo A."/>
            <person name="Riley R."/>
            <person name="Clum A."/>
            <person name="Nolan M."/>
            <person name="Lipzen A."/>
            <person name="Salamov A."/>
            <person name="Henrissat B."/>
            <person name="Wiebenga A."/>
            <person name="De vries R.P."/>
            <person name="Grigoriev I.V."/>
            <person name="Mortensen U.H."/>
            <person name="Andersen M.R."/>
            <person name="Baker S.E."/>
        </authorList>
    </citation>
    <scope>NUCLEOTIDE SEQUENCE [LARGE SCALE GENOMIC DNA]</scope>
    <source>
        <strain evidence="9 10">CBS 707.79</strain>
    </source>
</reference>
<feature type="region of interest" description="Disordered" evidence="7">
    <location>
        <begin position="23"/>
        <end position="43"/>
    </location>
</feature>
<accession>A0A319DN47</accession>
<evidence type="ECO:0000259" key="8">
    <source>
        <dbReference type="Pfam" id="PF00171"/>
    </source>
</evidence>
<dbReference type="GO" id="GO:0004029">
    <property type="term" value="F:aldehyde dehydrogenase (NAD+) activity"/>
    <property type="evidence" value="ECO:0007669"/>
    <property type="project" value="UniProtKB-EC"/>
</dbReference>
<keyword evidence="10" id="KW-1185">Reference proteome</keyword>
<evidence type="ECO:0000256" key="7">
    <source>
        <dbReference type="SAM" id="MobiDB-lite"/>
    </source>
</evidence>
<dbReference type="InterPro" id="IPR044086">
    <property type="entry name" value="LUC3-like"/>
</dbReference>
<dbReference type="Proteomes" id="UP000247810">
    <property type="component" value="Unassembled WGS sequence"/>
</dbReference>
<evidence type="ECO:0000313" key="9">
    <source>
        <dbReference type="EMBL" id="PYH92653.1"/>
    </source>
</evidence>
<dbReference type="VEuPathDB" id="FungiDB:BO71DRAFT_18503"/>
<dbReference type="EMBL" id="KZ825911">
    <property type="protein sequence ID" value="PYH92653.1"/>
    <property type="molecule type" value="Genomic_DNA"/>
</dbReference>
<dbReference type="PANTHER" id="PTHR11699">
    <property type="entry name" value="ALDEHYDE DEHYDROGENASE-RELATED"/>
    <property type="match status" value="1"/>
</dbReference>
<evidence type="ECO:0000256" key="6">
    <source>
        <dbReference type="RuleBase" id="RU003345"/>
    </source>
</evidence>
<sequence>MGSIEKIPFTEFYNTINNEITTTPTTRHSINPATRKPNPEVPVSTEQDLNSAVKNARAAFKTWSKLSVEERRQKVIAYGDAIEAHAEEFTKLLVQEQGKAHGQAAIEVGMCSTWARQIPQLELNDVVLQDTDDQRIVQRFTPMGVVAGIVPWNFPLLLAVGKLVPAVYSGNTIIIKPSPFTPYCGLKLGELAAKIFPPGVVQVLSDAGDLGPLITAHPDINKISFTGSTLTGKRIMASCANTLKSLTLELGGNDPAIICDDVDVEAIVPQVATLSFLVSAQVCMMIKRLYVHEKIYDKFLSALVAFTKNLKVGDGSKPDTFFGPVQNEMQYEKVKDLFTSIQTENLKPALGGTVTESGGYFITPTIIDNPPENSRVVQEEAFGPILPVLKWSDEADVIARANDSDSGLGASVWSKDLDRAQRMGAQLESGSVWINSHFQVAPHVPFGGVKTSGIGREWGVEGLKSYTQSQTMWIKKA</sequence>
<evidence type="ECO:0000256" key="4">
    <source>
        <dbReference type="ARBA" id="ARBA00049194"/>
    </source>
</evidence>
<evidence type="ECO:0000313" key="10">
    <source>
        <dbReference type="Proteomes" id="UP000247810"/>
    </source>
</evidence>
<dbReference type="CDD" id="cd07106">
    <property type="entry name" value="ALDH_AldA-AAD23400"/>
    <property type="match status" value="1"/>
</dbReference>
<protein>
    <recommendedName>
        <fullName evidence="3">aldehyde dehydrogenase (NAD(+))</fullName>
        <ecNumber evidence="3">1.2.1.3</ecNumber>
    </recommendedName>
</protein>
<evidence type="ECO:0000256" key="3">
    <source>
        <dbReference type="ARBA" id="ARBA00024226"/>
    </source>
</evidence>
<dbReference type="FunFam" id="3.40.605.10:FF:000007">
    <property type="entry name" value="NAD/NADP-dependent betaine aldehyde dehydrogenase"/>
    <property type="match status" value="1"/>
</dbReference>
<dbReference type="Gene3D" id="3.40.309.10">
    <property type="entry name" value="Aldehyde Dehydrogenase, Chain A, domain 2"/>
    <property type="match status" value="1"/>
</dbReference>
<organism evidence="9 10">
    <name type="scientific">Aspergillus ellipticus CBS 707.79</name>
    <dbReference type="NCBI Taxonomy" id="1448320"/>
    <lineage>
        <taxon>Eukaryota</taxon>
        <taxon>Fungi</taxon>
        <taxon>Dikarya</taxon>
        <taxon>Ascomycota</taxon>
        <taxon>Pezizomycotina</taxon>
        <taxon>Eurotiomycetes</taxon>
        <taxon>Eurotiomycetidae</taxon>
        <taxon>Eurotiales</taxon>
        <taxon>Aspergillaceae</taxon>
        <taxon>Aspergillus</taxon>
        <taxon>Aspergillus subgen. Circumdati</taxon>
    </lineage>
</organism>
<name>A0A319DN47_9EURO</name>
<dbReference type="FunFam" id="3.40.309.10:FF:000032">
    <property type="entry name" value="Probable aldehyde dehydrogenase"/>
    <property type="match status" value="1"/>
</dbReference>
<evidence type="ECO:0000256" key="2">
    <source>
        <dbReference type="ARBA" id="ARBA00023002"/>
    </source>
</evidence>
<comment type="catalytic activity">
    <reaction evidence="4">
        <text>an aldehyde + NAD(+) + H2O = a carboxylate + NADH + 2 H(+)</text>
        <dbReference type="Rhea" id="RHEA:16185"/>
        <dbReference type="ChEBI" id="CHEBI:15377"/>
        <dbReference type="ChEBI" id="CHEBI:15378"/>
        <dbReference type="ChEBI" id="CHEBI:17478"/>
        <dbReference type="ChEBI" id="CHEBI:29067"/>
        <dbReference type="ChEBI" id="CHEBI:57540"/>
        <dbReference type="ChEBI" id="CHEBI:57945"/>
        <dbReference type="EC" id="1.2.1.3"/>
    </reaction>
</comment>
<dbReference type="InterPro" id="IPR016162">
    <property type="entry name" value="Ald_DH_N"/>
</dbReference>
<dbReference type="InterPro" id="IPR016163">
    <property type="entry name" value="Ald_DH_C"/>
</dbReference>
<dbReference type="InterPro" id="IPR016161">
    <property type="entry name" value="Ald_DH/histidinol_DH"/>
</dbReference>
<dbReference type="Pfam" id="PF00171">
    <property type="entry name" value="Aldedh"/>
    <property type="match status" value="1"/>
</dbReference>
<feature type="active site" evidence="5">
    <location>
        <position position="249"/>
    </location>
</feature>
<dbReference type="InterPro" id="IPR029510">
    <property type="entry name" value="Ald_DH_CS_GLU"/>
</dbReference>
<evidence type="ECO:0000256" key="1">
    <source>
        <dbReference type="ARBA" id="ARBA00009986"/>
    </source>
</evidence>
<dbReference type="EC" id="1.2.1.3" evidence="3"/>
<dbReference type="SUPFAM" id="SSF53720">
    <property type="entry name" value="ALDH-like"/>
    <property type="match status" value="1"/>
</dbReference>
<feature type="domain" description="Aldehyde dehydrogenase" evidence="8">
    <location>
        <begin position="25"/>
        <end position="471"/>
    </location>
</feature>
<dbReference type="InterPro" id="IPR015590">
    <property type="entry name" value="Aldehyde_DH_dom"/>
</dbReference>
<dbReference type="OrthoDB" id="310895at2759"/>
<dbReference type="Gene3D" id="3.40.605.10">
    <property type="entry name" value="Aldehyde Dehydrogenase, Chain A, domain 1"/>
    <property type="match status" value="1"/>
</dbReference>
<proteinExistence type="inferred from homology"/>
<comment type="similarity">
    <text evidence="1 6">Belongs to the aldehyde dehydrogenase family.</text>
</comment>